<evidence type="ECO:0000259" key="5">
    <source>
        <dbReference type="PROSITE" id="PS50405"/>
    </source>
</evidence>
<dbReference type="SUPFAM" id="SSF47616">
    <property type="entry name" value="GST C-terminal domain-like"/>
    <property type="match status" value="1"/>
</dbReference>
<dbReference type="PROSITE" id="PS50404">
    <property type="entry name" value="GST_NTER"/>
    <property type="match status" value="1"/>
</dbReference>
<sequence length="216" mass="25215">MIYVHYLEQSRALRVVWLLEALELEYEVVHYSRNPKTWGAPESLKAVHPLGKSPMIVDGEQTIAESGAIIEYLIDTYDHQRRFRPESGQALLDYRYWLHAAEGSFMMWLVMRLIFIKSREKLPFLLRPLIGSFLNKMDQIVIEPRVSTFLRYIDDTLAQRSWFAGEQLSGADFQMHLVLQLADMRADLSAYPNIQRYHKQVVQLASYQQALQKIPA</sequence>
<accession>A0A1M5D5W0</accession>
<dbReference type="EC" id="2.5.1.18" evidence="1"/>
<keyword evidence="2 6" id="KW-0808">Transferase</keyword>
<evidence type="ECO:0000259" key="4">
    <source>
        <dbReference type="PROSITE" id="PS50404"/>
    </source>
</evidence>
<dbReference type="Pfam" id="PF14497">
    <property type="entry name" value="GST_C_3"/>
    <property type="match status" value="1"/>
</dbReference>
<dbReference type="SFLD" id="SFLDG01150">
    <property type="entry name" value="Main.1:_Beta-like"/>
    <property type="match status" value="1"/>
</dbReference>
<dbReference type="InterPro" id="IPR004046">
    <property type="entry name" value="GST_C"/>
</dbReference>
<proteinExistence type="predicted"/>
<dbReference type="GO" id="GO:0004601">
    <property type="term" value="F:peroxidase activity"/>
    <property type="evidence" value="ECO:0007669"/>
    <property type="project" value="UniProtKB-ARBA"/>
</dbReference>
<name>A0A1M5D5W0_VIBGA</name>
<dbReference type="SUPFAM" id="SSF52833">
    <property type="entry name" value="Thioredoxin-like"/>
    <property type="match status" value="1"/>
</dbReference>
<evidence type="ECO:0000313" key="6">
    <source>
        <dbReference type="EMBL" id="SHF62374.1"/>
    </source>
</evidence>
<evidence type="ECO:0000256" key="3">
    <source>
        <dbReference type="ARBA" id="ARBA00047960"/>
    </source>
</evidence>
<dbReference type="SFLD" id="SFLDS00019">
    <property type="entry name" value="Glutathione_Transferase_(cytos"/>
    <property type="match status" value="1"/>
</dbReference>
<feature type="domain" description="GST N-terminal" evidence="4">
    <location>
        <begin position="1"/>
        <end position="81"/>
    </location>
</feature>
<dbReference type="CDD" id="cd03046">
    <property type="entry name" value="GST_N_GTT1_like"/>
    <property type="match status" value="1"/>
</dbReference>
<dbReference type="PANTHER" id="PTHR44051:SF9">
    <property type="entry name" value="GLUTATHIONE S-TRANSFERASE 1"/>
    <property type="match status" value="1"/>
</dbReference>
<dbReference type="CDD" id="cd03189">
    <property type="entry name" value="GST_C_GTT1_like"/>
    <property type="match status" value="1"/>
</dbReference>
<dbReference type="Gene3D" id="1.20.1050.10">
    <property type="match status" value="1"/>
</dbReference>
<dbReference type="InterPro" id="IPR010987">
    <property type="entry name" value="Glutathione-S-Trfase_C-like"/>
</dbReference>
<evidence type="ECO:0000256" key="2">
    <source>
        <dbReference type="ARBA" id="ARBA00022679"/>
    </source>
</evidence>
<dbReference type="Pfam" id="PF02798">
    <property type="entry name" value="GST_N"/>
    <property type="match status" value="1"/>
</dbReference>
<dbReference type="GO" id="GO:0005737">
    <property type="term" value="C:cytoplasm"/>
    <property type="evidence" value="ECO:0007669"/>
    <property type="project" value="UniProtKB-ARBA"/>
</dbReference>
<dbReference type="InterPro" id="IPR036249">
    <property type="entry name" value="Thioredoxin-like_sf"/>
</dbReference>
<dbReference type="AlphaFoldDB" id="A0A1M5D5W0"/>
<gene>
    <name evidence="6" type="ORF">SAMN02745781_02781</name>
</gene>
<dbReference type="SFLD" id="SFLDG00358">
    <property type="entry name" value="Main_(cytGST)"/>
    <property type="match status" value="1"/>
</dbReference>
<dbReference type="GO" id="GO:0004364">
    <property type="term" value="F:glutathione transferase activity"/>
    <property type="evidence" value="ECO:0007669"/>
    <property type="project" value="UniProtKB-EC"/>
</dbReference>
<dbReference type="Gene3D" id="3.40.30.10">
    <property type="entry name" value="Glutaredoxin"/>
    <property type="match status" value="1"/>
</dbReference>
<dbReference type="FunFam" id="3.40.30.10:FF:000156">
    <property type="entry name" value="Glutathione S-transferase 1"/>
    <property type="match status" value="1"/>
</dbReference>
<keyword evidence="7" id="KW-1185">Reference proteome</keyword>
<feature type="domain" description="GST C-terminal" evidence="5">
    <location>
        <begin position="87"/>
        <end position="216"/>
    </location>
</feature>
<dbReference type="PANTHER" id="PTHR44051">
    <property type="entry name" value="GLUTATHIONE S-TRANSFERASE-RELATED"/>
    <property type="match status" value="1"/>
</dbReference>
<dbReference type="InterPro" id="IPR036282">
    <property type="entry name" value="Glutathione-S-Trfase_C_sf"/>
</dbReference>
<evidence type="ECO:0000256" key="1">
    <source>
        <dbReference type="ARBA" id="ARBA00012452"/>
    </source>
</evidence>
<organism evidence="6 7">
    <name type="scientific">Vibrio gazogenes DSM 21264 = NBRC 103151</name>
    <dbReference type="NCBI Taxonomy" id="1123492"/>
    <lineage>
        <taxon>Bacteria</taxon>
        <taxon>Pseudomonadati</taxon>
        <taxon>Pseudomonadota</taxon>
        <taxon>Gammaproteobacteria</taxon>
        <taxon>Vibrionales</taxon>
        <taxon>Vibrionaceae</taxon>
        <taxon>Vibrio</taxon>
    </lineage>
</organism>
<protein>
    <recommendedName>
        <fullName evidence="1">glutathione transferase</fullName>
        <ecNumber evidence="1">2.5.1.18</ecNumber>
    </recommendedName>
</protein>
<dbReference type="RefSeq" id="WP_072960541.1">
    <property type="nucleotide sequence ID" value="NZ_FQUH01000013.1"/>
</dbReference>
<dbReference type="Proteomes" id="UP000184159">
    <property type="component" value="Unassembled WGS sequence"/>
</dbReference>
<comment type="catalytic activity">
    <reaction evidence="3">
        <text>RX + glutathione = an S-substituted glutathione + a halide anion + H(+)</text>
        <dbReference type="Rhea" id="RHEA:16437"/>
        <dbReference type="ChEBI" id="CHEBI:15378"/>
        <dbReference type="ChEBI" id="CHEBI:16042"/>
        <dbReference type="ChEBI" id="CHEBI:17792"/>
        <dbReference type="ChEBI" id="CHEBI:57925"/>
        <dbReference type="ChEBI" id="CHEBI:90779"/>
        <dbReference type="EC" id="2.5.1.18"/>
    </reaction>
</comment>
<dbReference type="EMBL" id="FQUH01000013">
    <property type="protein sequence ID" value="SHF62374.1"/>
    <property type="molecule type" value="Genomic_DNA"/>
</dbReference>
<evidence type="ECO:0000313" key="7">
    <source>
        <dbReference type="Proteomes" id="UP000184159"/>
    </source>
</evidence>
<dbReference type="InterPro" id="IPR004045">
    <property type="entry name" value="Glutathione_S-Trfase_N"/>
</dbReference>
<reference evidence="7" key="1">
    <citation type="submission" date="2016-11" db="EMBL/GenBank/DDBJ databases">
        <authorList>
            <person name="Varghese N."/>
            <person name="Submissions S."/>
        </authorList>
    </citation>
    <scope>NUCLEOTIDE SEQUENCE [LARGE SCALE GENOMIC DNA]</scope>
    <source>
        <strain evidence="7">DSM 21264</strain>
    </source>
</reference>
<dbReference type="PROSITE" id="PS50405">
    <property type="entry name" value="GST_CTER"/>
    <property type="match status" value="1"/>
</dbReference>
<dbReference type="InterPro" id="IPR040079">
    <property type="entry name" value="Glutathione_S-Trfase"/>
</dbReference>